<proteinExistence type="predicted"/>
<accession>A0ABS9QP78</accession>
<dbReference type="RefSeq" id="WP_239370762.1">
    <property type="nucleotide sequence ID" value="NZ_JAKREW010000084.1"/>
</dbReference>
<protein>
    <recommendedName>
        <fullName evidence="3">DUF4926 domain-containing protein</fullName>
    </recommendedName>
</protein>
<gene>
    <name evidence="1" type="ORF">L4923_29970</name>
</gene>
<evidence type="ECO:0000313" key="1">
    <source>
        <dbReference type="EMBL" id="MCG7509268.1"/>
    </source>
</evidence>
<reference evidence="1 2" key="1">
    <citation type="submission" date="2022-02" db="EMBL/GenBank/DDBJ databases">
        <title>Draft genome sequence of Mezorhizobium retamae strain IRAMC:0171 isolated from Retama raetam nodules.</title>
        <authorList>
            <person name="Bengaied R."/>
            <person name="Sbissi I."/>
            <person name="Huber K."/>
            <person name="Ghodbane F."/>
            <person name="Nouioui I."/>
            <person name="Tarhouni M."/>
            <person name="Gtari M."/>
        </authorList>
    </citation>
    <scope>NUCLEOTIDE SEQUENCE [LARGE SCALE GENOMIC DNA]</scope>
    <source>
        <strain evidence="1 2">IRAMC:0171</strain>
    </source>
</reference>
<organism evidence="1 2">
    <name type="scientific">Mesorhizobium retamae</name>
    <dbReference type="NCBI Taxonomy" id="2912854"/>
    <lineage>
        <taxon>Bacteria</taxon>
        <taxon>Pseudomonadati</taxon>
        <taxon>Pseudomonadota</taxon>
        <taxon>Alphaproteobacteria</taxon>
        <taxon>Hyphomicrobiales</taxon>
        <taxon>Phyllobacteriaceae</taxon>
        <taxon>Mesorhizobium</taxon>
    </lineage>
</organism>
<dbReference type="Proteomes" id="UP001201701">
    <property type="component" value="Unassembled WGS sequence"/>
</dbReference>
<comment type="caution">
    <text evidence="1">The sequence shown here is derived from an EMBL/GenBank/DDBJ whole genome shotgun (WGS) entry which is preliminary data.</text>
</comment>
<dbReference type="EMBL" id="JAKREW010000084">
    <property type="protein sequence ID" value="MCG7509268.1"/>
    <property type="molecule type" value="Genomic_DNA"/>
</dbReference>
<name>A0ABS9QP78_9HYPH</name>
<evidence type="ECO:0000313" key="2">
    <source>
        <dbReference type="Proteomes" id="UP001201701"/>
    </source>
</evidence>
<sequence>MSSQIEEYDVVRNLEAVEDIPAGTLGVVLSVYDNTHVEVEFRKEESQRISYTVSSALLAKVEDEIS</sequence>
<keyword evidence="2" id="KW-1185">Reference proteome</keyword>
<evidence type="ECO:0008006" key="3">
    <source>
        <dbReference type="Google" id="ProtNLM"/>
    </source>
</evidence>